<feature type="compositionally biased region" description="Polar residues" evidence="1">
    <location>
        <begin position="29"/>
        <end position="40"/>
    </location>
</feature>
<comment type="caution">
    <text evidence="2">The sequence shown here is derived from an EMBL/GenBank/DDBJ whole genome shotgun (WGS) entry which is preliminary data.</text>
</comment>
<feature type="region of interest" description="Disordered" evidence="1">
    <location>
        <begin position="60"/>
        <end position="87"/>
    </location>
</feature>
<dbReference type="EMBL" id="AWUE01011939">
    <property type="protein sequence ID" value="OMP10307.1"/>
    <property type="molecule type" value="Genomic_DNA"/>
</dbReference>
<dbReference type="Proteomes" id="UP000187203">
    <property type="component" value="Unassembled WGS sequence"/>
</dbReference>
<feature type="region of interest" description="Disordered" evidence="1">
    <location>
        <begin position="1"/>
        <end position="46"/>
    </location>
</feature>
<name>A0A1R3KTD7_9ROSI</name>
<accession>A0A1R3KTD7</accession>
<feature type="compositionally biased region" description="Basic and acidic residues" evidence="1">
    <location>
        <begin position="11"/>
        <end position="28"/>
    </location>
</feature>
<evidence type="ECO:0000256" key="1">
    <source>
        <dbReference type="SAM" id="MobiDB-lite"/>
    </source>
</evidence>
<dbReference type="AlphaFoldDB" id="A0A1R3KTD7"/>
<protein>
    <submittedName>
        <fullName evidence="2">Uncharacterized protein</fullName>
    </submittedName>
</protein>
<keyword evidence="3" id="KW-1185">Reference proteome</keyword>
<organism evidence="2 3">
    <name type="scientific">Corchorus olitorius</name>
    <dbReference type="NCBI Taxonomy" id="93759"/>
    <lineage>
        <taxon>Eukaryota</taxon>
        <taxon>Viridiplantae</taxon>
        <taxon>Streptophyta</taxon>
        <taxon>Embryophyta</taxon>
        <taxon>Tracheophyta</taxon>
        <taxon>Spermatophyta</taxon>
        <taxon>Magnoliopsida</taxon>
        <taxon>eudicotyledons</taxon>
        <taxon>Gunneridae</taxon>
        <taxon>Pentapetalae</taxon>
        <taxon>rosids</taxon>
        <taxon>malvids</taxon>
        <taxon>Malvales</taxon>
        <taxon>Malvaceae</taxon>
        <taxon>Grewioideae</taxon>
        <taxon>Apeibeae</taxon>
        <taxon>Corchorus</taxon>
    </lineage>
</organism>
<evidence type="ECO:0000313" key="2">
    <source>
        <dbReference type="EMBL" id="OMP10307.1"/>
    </source>
</evidence>
<gene>
    <name evidence="2" type="ORF">COLO4_04632</name>
</gene>
<proteinExistence type="predicted"/>
<reference evidence="3" key="1">
    <citation type="submission" date="2013-09" db="EMBL/GenBank/DDBJ databases">
        <title>Corchorus olitorius genome sequencing.</title>
        <authorList>
            <person name="Alam M."/>
            <person name="Haque M.S."/>
            <person name="Islam M.S."/>
            <person name="Emdad E.M."/>
            <person name="Islam M.M."/>
            <person name="Ahmed B."/>
            <person name="Halim A."/>
            <person name="Hossen Q.M.M."/>
            <person name="Hossain M.Z."/>
            <person name="Ahmed R."/>
            <person name="Khan M.M."/>
            <person name="Islam R."/>
            <person name="Rashid M.M."/>
            <person name="Khan S.A."/>
            <person name="Rahman M.S."/>
            <person name="Alam M."/>
            <person name="Yahiya A.S."/>
            <person name="Khan M.S."/>
            <person name="Azam M.S."/>
            <person name="Haque T."/>
            <person name="Lashkar M.Z.H."/>
            <person name="Akhand A.I."/>
            <person name="Morshed G."/>
            <person name="Roy S."/>
            <person name="Uddin K.S."/>
            <person name="Rabeya T."/>
            <person name="Hossain A.S."/>
            <person name="Chowdhury A."/>
            <person name="Snigdha A.R."/>
            <person name="Mortoza M.S."/>
            <person name="Matin S.A."/>
            <person name="Hoque S.M.E."/>
            <person name="Islam M.K."/>
            <person name="Roy D.K."/>
            <person name="Haider R."/>
            <person name="Moosa M.M."/>
            <person name="Elias S.M."/>
            <person name="Hasan A.M."/>
            <person name="Jahan S."/>
            <person name="Shafiuddin M."/>
            <person name="Mahmood N."/>
            <person name="Shommy N.S."/>
        </authorList>
    </citation>
    <scope>NUCLEOTIDE SEQUENCE [LARGE SCALE GENOMIC DNA]</scope>
    <source>
        <strain evidence="3">cv. O-4</strain>
    </source>
</reference>
<evidence type="ECO:0000313" key="3">
    <source>
        <dbReference type="Proteomes" id="UP000187203"/>
    </source>
</evidence>
<feature type="compositionally biased region" description="Polar residues" evidence="1">
    <location>
        <begin position="1"/>
        <end position="10"/>
    </location>
</feature>
<sequence>MFNHSNCSQRVESKEEKKSSSVAEDKNDYNQNYASSSPPSQDALEKVTVATRISEADQWQILTRKSKKRGPEKPSNPKLQACQVGSN</sequence>